<evidence type="ECO:0000256" key="1">
    <source>
        <dbReference type="SAM" id="MobiDB-lite"/>
    </source>
</evidence>
<keyword evidence="2" id="KW-1185">Reference proteome</keyword>
<name>A0A9F5MVT1_PYTBI</name>
<dbReference type="PANTHER" id="PTHR21633:SF10">
    <property type="entry name" value="IQ MOTIF CONTAINING F4"/>
    <property type="match status" value="1"/>
</dbReference>
<dbReference type="GO" id="GO:0005516">
    <property type="term" value="F:calmodulin binding"/>
    <property type="evidence" value="ECO:0007669"/>
    <property type="project" value="TreeGrafter"/>
</dbReference>
<gene>
    <name evidence="3" type="primary">IQCF6</name>
</gene>
<dbReference type="InterPro" id="IPR000048">
    <property type="entry name" value="IQ_motif_EF-hand-BS"/>
</dbReference>
<feature type="region of interest" description="Disordered" evidence="1">
    <location>
        <begin position="1"/>
        <end position="47"/>
    </location>
</feature>
<dbReference type="KEGG" id="pbi:112540388"/>
<dbReference type="PANTHER" id="PTHR21633">
    <property type="entry name" value="IQ MOTIF CONTAINING F"/>
    <property type="match status" value="1"/>
</dbReference>
<sequence>MLLEASPLAQLQPMQMSSKKACPCLKEEPPPPPPPPPPPRRPAEDSSKKTLEVQMTLFIQTWWRGMLVRRTLLFATLCALGIQRWWRQRAYQLKEERRVRALLMYVWPEKSTVLLQSKFRMWLMKTQYKKCQKAAQVIQNNWRHFIYQREFSSYSLSSLAYDGIDLNVDIVVE</sequence>
<accession>A0A9F5MVT1</accession>
<evidence type="ECO:0000313" key="2">
    <source>
        <dbReference type="Proteomes" id="UP000695026"/>
    </source>
</evidence>
<dbReference type="RefSeq" id="XP_025020992.1">
    <property type="nucleotide sequence ID" value="XM_025165224.1"/>
</dbReference>
<dbReference type="InterPro" id="IPR039887">
    <property type="entry name" value="IQCF"/>
</dbReference>
<dbReference type="Pfam" id="PF00612">
    <property type="entry name" value="IQ"/>
    <property type="match status" value="3"/>
</dbReference>
<dbReference type="OrthoDB" id="9821394at2759"/>
<dbReference type="PROSITE" id="PS50096">
    <property type="entry name" value="IQ"/>
    <property type="match status" value="1"/>
</dbReference>
<reference evidence="3" key="1">
    <citation type="submission" date="2025-08" db="UniProtKB">
        <authorList>
            <consortium name="RefSeq"/>
        </authorList>
    </citation>
    <scope>IDENTIFICATION</scope>
    <source>
        <tissue evidence="3">Liver</tissue>
    </source>
</reference>
<feature type="compositionally biased region" description="Pro residues" evidence="1">
    <location>
        <begin position="30"/>
        <end position="40"/>
    </location>
</feature>
<dbReference type="AlphaFoldDB" id="A0A9F5MVT1"/>
<dbReference type="GeneID" id="112540388"/>
<protein>
    <submittedName>
        <fullName evidence="3">IQ domain-containing protein F6</fullName>
    </submittedName>
</protein>
<dbReference type="SUPFAM" id="SSF101447">
    <property type="entry name" value="Formin homology 2 domain (FH2 domain)"/>
    <property type="match status" value="1"/>
</dbReference>
<dbReference type="SUPFAM" id="SSF52540">
    <property type="entry name" value="P-loop containing nucleoside triphosphate hydrolases"/>
    <property type="match status" value="1"/>
</dbReference>
<evidence type="ECO:0000313" key="3">
    <source>
        <dbReference type="RefSeq" id="XP_025020992.1"/>
    </source>
</evidence>
<proteinExistence type="predicted"/>
<organism evidence="2 3">
    <name type="scientific">Python bivittatus</name>
    <name type="common">Burmese python</name>
    <name type="synonym">Python molurus bivittatus</name>
    <dbReference type="NCBI Taxonomy" id="176946"/>
    <lineage>
        <taxon>Eukaryota</taxon>
        <taxon>Metazoa</taxon>
        <taxon>Chordata</taxon>
        <taxon>Craniata</taxon>
        <taxon>Vertebrata</taxon>
        <taxon>Euteleostomi</taxon>
        <taxon>Lepidosauria</taxon>
        <taxon>Squamata</taxon>
        <taxon>Bifurcata</taxon>
        <taxon>Unidentata</taxon>
        <taxon>Episquamata</taxon>
        <taxon>Toxicofera</taxon>
        <taxon>Serpentes</taxon>
        <taxon>Henophidia</taxon>
        <taxon>Pythonidae</taxon>
        <taxon>Python</taxon>
    </lineage>
</organism>
<dbReference type="Proteomes" id="UP000695026">
    <property type="component" value="Unplaced"/>
</dbReference>
<dbReference type="CTD" id="440956"/>
<dbReference type="InterPro" id="IPR027417">
    <property type="entry name" value="P-loop_NTPase"/>
</dbReference>
<dbReference type="Gene3D" id="1.20.5.190">
    <property type="match status" value="1"/>
</dbReference>